<feature type="transmembrane region" description="Helical" evidence="1">
    <location>
        <begin position="30"/>
        <end position="49"/>
    </location>
</feature>
<keyword evidence="1" id="KW-0472">Membrane</keyword>
<evidence type="ECO:0000313" key="3">
    <source>
        <dbReference type="Proteomes" id="UP000326565"/>
    </source>
</evidence>
<reference evidence="2 3" key="1">
    <citation type="submission" date="2019-04" db="EMBL/GenBank/DDBJ databases">
        <title>Friends and foes A comparative genomics study of 23 Aspergillus species from section Flavi.</title>
        <authorList>
            <consortium name="DOE Joint Genome Institute"/>
            <person name="Kjaerbolling I."/>
            <person name="Vesth T."/>
            <person name="Frisvad J.C."/>
            <person name="Nybo J.L."/>
            <person name="Theobald S."/>
            <person name="Kildgaard S."/>
            <person name="Isbrandt T."/>
            <person name="Kuo A."/>
            <person name="Sato A."/>
            <person name="Lyhne E.K."/>
            <person name="Kogle M.E."/>
            <person name="Wiebenga A."/>
            <person name="Kun R.S."/>
            <person name="Lubbers R.J."/>
            <person name="Makela M.R."/>
            <person name="Barry K."/>
            <person name="Chovatia M."/>
            <person name="Clum A."/>
            <person name="Daum C."/>
            <person name="Haridas S."/>
            <person name="He G."/>
            <person name="LaButti K."/>
            <person name="Lipzen A."/>
            <person name="Mondo S."/>
            <person name="Riley R."/>
            <person name="Salamov A."/>
            <person name="Simmons B.A."/>
            <person name="Magnuson J.K."/>
            <person name="Henrissat B."/>
            <person name="Mortensen U.H."/>
            <person name="Larsen T.O."/>
            <person name="Devries R.P."/>
            <person name="Grigoriev I.V."/>
            <person name="Machida M."/>
            <person name="Baker S.E."/>
            <person name="Andersen M.R."/>
        </authorList>
    </citation>
    <scope>NUCLEOTIDE SEQUENCE [LARGE SCALE GENOMIC DNA]</scope>
    <source>
        <strain evidence="2 3">CBS 151.66</strain>
    </source>
</reference>
<keyword evidence="3" id="KW-1185">Reference proteome</keyword>
<protein>
    <submittedName>
        <fullName evidence="2">Uncharacterized protein</fullName>
    </submittedName>
</protein>
<keyword evidence="1" id="KW-1133">Transmembrane helix</keyword>
<sequence>MKLLSMSKRVLSNLETCITFQKNKDLWHHLLMVDVVYLHAMTFVTQIFFDRVLGRRTTDTDKSASLHLQKTLRFLRERLSHEKNKQGSPMAPQWSSYS</sequence>
<dbReference type="OrthoDB" id="4158087at2759"/>
<dbReference type="AlphaFoldDB" id="A0A5N5WK32"/>
<evidence type="ECO:0000256" key="1">
    <source>
        <dbReference type="SAM" id="Phobius"/>
    </source>
</evidence>
<name>A0A5N5WK32_9EURO</name>
<evidence type="ECO:0000313" key="2">
    <source>
        <dbReference type="EMBL" id="KAB8068901.1"/>
    </source>
</evidence>
<dbReference type="Proteomes" id="UP000326565">
    <property type="component" value="Unassembled WGS sequence"/>
</dbReference>
<gene>
    <name evidence="2" type="ORF">BDV29DRAFT_183755</name>
</gene>
<proteinExistence type="predicted"/>
<organism evidence="2 3">
    <name type="scientific">Aspergillus leporis</name>
    <dbReference type="NCBI Taxonomy" id="41062"/>
    <lineage>
        <taxon>Eukaryota</taxon>
        <taxon>Fungi</taxon>
        <taxon>Dikarya</taxon>
        <taxon>Ascomycota</taxon>
        <taxon>Pezizomycotina</taxon>
        <taxon>Eurotiomycetes</taxon>
        <taxon>Eurotiomycetidae</taxon>
        <taxon>Eurotiales</taxon>
        <taxon>Aspergillaceae</taxon>
        <taxon>Aspergillus</taxon>
        <taxon>Aspergillus subgen. Circumdati</taxon>
    </lineage>
</organism>
<keyword evidence="1" id="KW-0812">Transmembrane</keyword>
<dbReference type="EMBL" id="ML732367">
    <property type="protein sequence ID" value="KAB8068901.1"/>
    <property type="molecule type" value="Genomic_DNA"/>
</dbReference>
<accession>A0A5N5WK32</accession>